<reference evidence="2 3" key="1">
    <citation type="journal article" date="2014" name="Nature">
        <title>An environmental bacterial taxon with a large and distinct metabolic repertoire.</title>
        <authorList>
            <person name="Wilson M.C."/>
            <person name="Mori T."/>
            <person name="Ruckert C."/>
            <person name="Uria A.R."/>
            <person name="Helf M.J."/>
            <person name="Takada K."/>
            <person name="Gernert C."/>
            <person name="Steffens U.A."/>
            <person name="Heycke N."/>
            <person name="Schmitt S."/>
            <person name="Rinke C."/>
            <person name="Helfrich E.J."/>
            <person name="Brachmann A.O."/>
            <person name="Gurgui C."/>
            <person name="Wakimoto T."/>
            <person name="Kracht M."/>
            <person name="Crusemann M."/>
            <person name="Hentschel U."/>
            <person name="Abe I."/>
            <person name="Matsunaga S."/>
            <person name="Kalinowski J."/>
            <person name="Takeyama H."/>
            <person name="Piel J."/>
        </authorList>
    </citation>
    <scope>NUCLEOTIDE SEQUENCE [LARGE SCALE GENOMIC DNA]</scope>
    <source>
        <strain evidence="3">TSY2</strain>
    </source>
</reference>
<evidence type="ECO:0008006" key="4">
    <source>
        <dbReference type="Google" id="ProtNLM"/>
    </source>
</evidence>
<gene>
    <name evidence="2" type="ORF">ETSY2_10040</name>
</gene>
<dbReference type="Pfam" id="PF01546">
    <property type="entry name" value="Peptidase_M20"/>
    <property type="match status" value="1"/>
</dbReference>
<sequence>MALQTSFTVEDGLAWFAETLDEVAEETLHLCRIPGPTFDEVERATYAEARMRAIGLDDVQVDDMYNVTGGIEGSRRGPTTLVAAHIDTVFPRGTPLEVRRTSNRLYGPSIGDNSVAVTGMLQVAQGIRRLDELPPGRIIFAANVGEEGLGNLCGIRALLEKWRDQVDTVLAVEGHGVDEIRNAGIGSTRLEITFEGEGGHSWGAFGTPSA</sequence>
<dbReference type="EMBL" id="AZHX01000410">
    <property type="protein sequence ID" value="ETX07647.1"/>
    <property type="molecule type" value="Genomic_DNA"/>
</dbReference>
<dbReference type="PANTHER" id="PTHR43808">
    <property type="entry name" value="ACETYLORNITHINE DEACETYLASE"/>
    <property type="match status" value="1"/>
</dbReference>
<proteinExistence type="predicted"/>
<comment type="caution">
    <text evidence="2">The sequence shown here is derived from an EMBL/GenBank/DDBJ whole genome shotgun (WGS) entry which is preliminary data.</text>
</comment>
<dbReference type="InterPro" id="IPR050072">
    <property type="entry name" value="Peptidase_M20A"/>
</dbReference>
<dbReference type="AlphaFoldDB" id="W4MDC3"/>
<keyword evidence="1" id="KW-0378">Hydrolase</keyword>
<dbReference type="PANTHER" id="PTHR43808:SF17">
    <property type="entry name" value="PEPTIDASE M20"/>
    <property type="match status" value="1"/>
</dbReference>
<accession>W4MDC3</accession>
<feature type="non-terminal residue" evidence="2">
    <location>
        <position position="210"/>
    </location>
</feature>
<keyword evidence="3" id="KW-1185">Reference proteome</keyword>
<protein>
    <recommendedName>
        <fullName evidence="4">Peptidase M20 dimerisation domain-containing protein</fullName>
    </recommendedName>
</protein>
<evidence type="ECO:0000313" key="3">
    <source>
        <dbReference type="Proteomes" id="UP000019140"/>
    </source>
</evidence>
<dbReference type="Proteomes" id="UP000019140">
    <property type="component" value="Unassembled WGS sequence"/>
</dbReference>
<dbReference type="GO" id="GO:0016787">
    <property type="term" value="F:hydrolase activity"/>
    <property type="evidence" value="ECO:0007669"/>
    <property type="project" value="InterPro"/>
</dbReference>
<dbReference type="InterPro" id="IPR002933">
    <property type="entry name" value="Peptidase_M20"/>
</dbReference>
<evidence type="ECO:0000256" key="1">
    <source>
        <dbReference type="ARBA" id="ARBA00022801"/>
    </source>
</evidence>
<dbReference type="SUPFAM" id="SSF53187">
    <property type="entry name" value="Zn-dependent exopeptidases"/>
    <property type="match status" value="1"/>
</dbReference>
<organism evidence="2 3">
    <name type="scientific">Candidatus Entotheonella gemina</name>
    <dbReference type="NCBI Taxonomy" id="1429439"/>
    <lineage>
        <taxon>Bacteria</taxon>
        <taxon>Pseudomonadati</taxon>
        <taxon>Nitrospinota/Tectimicrobiota group</taxon>
        <taxon>Candidatus Tectimicrobiota</taxon>
        <taxon>Candidatus Entotheonellia</taxon>
        <taxon>Candidatus Entotheonellales</taxon>
        <taxon>Candidatus Entotheonellaceae</taxon>
        <taxon>Candidatus Entotheonella</taxon>
    </lineage>
</organism>
<evidence type="ECO:0000313" key="2">
    <source>
        <dbReference type="EMBL" id="ETX07647.1"/>
    </source>
</evidence>
<name>W4MDC3_9BACT</name>
<dbReference type="Gene3D" id="3.40.630.10">
    <property type="entry name" value="Zn peptidases"/>
    <property type="match status" value="1"/>
</dbReference>
<dbReference type="HOGENOM" id="CLU_1118416_0_0_7"/>